<keyword evidence="2" id="KW-1185">Reference proteome</keyword>
<reference evidence="1 2" key="1">
    <citation type="submission" date="2019-06" db="EMBL/GenBank/DDBJ databases">
        <title>Sequencing the genomes of 1000 actinobacteria strains.</title>
        <authorList>
            <person name="Klenk H.-P."/>
        </authorList>
    </citation>
    <scope>NUCLEOTIDE SEQUENCE [LARGE SCALE GENOMIC DNA]</scope>
    <source>
        <strain evidence="1 2">DSM 24683</strain>
    </source>
</reference>
<dbReference type="Proteomes" id="UP000318380">
    <property type="component" value="Unassembled WGS sequence"/>
</dbReference>
<name>A0A561BNH7_9ACTN</name>
<organism evidence="1 2">
    <name type="scientific">Kribbella amoyensis</name>
    <dbReference type="NCBI Taxonomy" id="996641"/>
    <lineage>
        <taxon>Bacteria</taxon>
        <taxon>Bacillati</taxon>
        <taxon>Actinomycetota</taxon>
        <taxon>Actinomycetes</taxon>
        <taxon>Propionibacteriales</taxon>
        <taxon>Kribbellaceae</taxon>
        <taxon>Kribbella</taxon>
    </lineage>
</organism>
<sequence length="128" mass="13636">MNNARTDLRQAHDFLRAELLAVAAAVVPDQDPVVTRDSGPITPGVLFDGRGAETVCSITVQTGNPAAPDPAAAVRSAAEAFSSRGWTAEVPPEENGHHRAIARRDGYDVAVHAWTTDWRITLVGETPL</sequence>
<proteinExistence type="predicted"/>
<dbReference type="OrthoDB" id="3829339at2"/>
<dbReference type="AlphaFoldDB" id="A0A561BNH7"/>
<accession>A0A561BNH7</accession>
<dbReference type="RefSeq" id="WP_145804371.1">
    <property type="nucleotide sequence ID" value="NZ_VIVK01000001.1"/>
</dbReference>
<evidence type="ECO:0000313" key="2">
    <source>
        <dbReference type="Proteomes" id="UP000318380"/>
    </source>
</evidence>
<gene>
    <name evidence="1" type="ORF">FB561_1493</name>
</gene>
<protein>
    <submittedName>
        <fullName evidence="1">Uncharacterized protein</fullName>
    </submittedName>
</protein>
<dbReference type="EMBL" id="VIVK01000001">
    <property type="protein sequence ID" value="TWD80418.1"/>
    <property type="molecule type" value="Genomic_DNA"/>
</dbReference>
<evidence type="ECO:0000313" key="1">
    <source>
        <dbReference type="EMBL" id="TWD80418.1"/>
    </source>
</evidence>
<comment type="caution">
    <text evidence="1">The sequence shown here is derived from an EMBL/GenBank/DDBJ whole genome shotgun (WGS) entry which is preliminary data.</text>
</comment>